<organism evidence="8 9">
    <name type="scientific">Pontiella agarivorans</name>
    <dbReference type="NCBI Taxonomy" id="3038953"/>
    <lineage>
        <taxon>Bacteria</taxon>
        <taxon>Pseudomonadati</taxon>
        <taxon>Kiritimatiellota</taxon>
        <taxon>Kiritimatiellia</taxon>
        <taxon>Kiritimatiellales</taxon>
        <taxon>Pontiellaceae</taxon>
        <taxon>Pontiella</taxon>
    </lineage>
</organism>
<dbReference type="NCBIfam" id="TIGR02532">
    <property type="entry name" value="IV_pilin_GFxxxE"/>
    <property type="match status" value="1"/>
</dbReference>
<evidence type="ECO:0000256" key="6">
    <source>
        <dbReference type="SAM" id="Phobius"/>
    </source>
</evidence>
<evidence type="ECO:0000259" key="7">
    <source>
        <dbReference type="Pfam" id="PF08334"/>
    </source>
</evidence>
<evidence type="ECO:0000256" key="4">
    <source>
        <dbReference type="ARBA" id="ARBA00022989"/>
    </source>
</evidence>
<evidence type="ECO:0000256" key="1">
    <source>
        <dbReference type="ARBA" id="ARBA00004167"/>
    </source>
</evidence>
<evidence type="ECO:0000256" key="5">
    <source>
        <dbReference type="ARBA" id="ARBA00023136"/>
    </source>
</evidence>
<dbReference type="EMBL" id="JARVCO010000010">
    <property type="protein sequence ID" value="MDZ8119322.1"/>
    <property type="molecule type" value="Genomic_DNA"/>
</dbReference>
<evidence type="ECO:0000313" key="9">
    <source>
        <dbReference type="Proteomes" id="UP001290861"/>
    </source>
</evidence>
<dbReference type="PRINTS" id="PR00813">
    <property type="entry name" value="BCTERIALGSPG"/>
</dbReference>
<evidence type="ECO:0000313" key="8">
    <source>
        <dbReference type="EMBL" id="MDZ8119322.1"/>
    </source>
</evidence>
<sequence>MAGKFQRLELSGPWKFPGFGSGGFTLLELLVVLLIIGILISLGTGGYSLARRSAKEGQAKADIELLRNALEEYRVEYGSYPPSVGPVAVVTNVLSPFVNGDLQSVDPWGRPYLYSTNRFGYSVFSQGIDPEDDADNIDPSRAGYGL</sequence>
<keyword evidence="3 6" id="KW-0812">Transmembrane</keyword>
<dbReference type="Pfam" id="PF08334">
    <property type="entry name" value="T2SSG"/>
    <property type="match status" value="1"/>
</dbReference>
<dbReference type="SUPFAM" id="SSF54523">
    <property type="entry name" value="Pili subunits"/>
    <property type="match status" value="1"/>
</dbReference>
<evidence type="ECO:0000256" key="2">
    <source>
        <dbReference type="ARBA" id="ARBA00022481"/>
    </source>
</evidence>
<dbReference type="PANTHER" id="PTHR30093">
    <property type="entry name" value="GENERAL SECRETION PATHWAY PROTEIN G"/>
    <property type="match status" value="1"/>
</dbReference>
<name>A0ABU5MYQ3_9BACT</name>
<dbReference type="InterPro" id="IPR013545">
    <property type="entry name" value="T2SS_protein-GspG_C"/>
</dbReference>
<dbReference type="Proteomes" id="UP001290861">
    <property type="component" value="Unassembled WGS sequence"/>
</dbReference>
<accession>A0ABU5MYQ3</accession>
<dbReference type="InterPro" id="IPR012902">
    <property type="entry name" value="N_methyl_site"/>
</dbReference>
<keyword evidence="4 6" id="KW-1133">Transmembrane helix</keyword>
<dbReference type="InterPro" id="IPR000983">
    <property type="entry name" value="Bac_GSPG_pilin"/>
</dbReference>
<keyword evidence="2" id="KW-0488">Methylation</keyword>
<reference evidence="8 9" key="1">
    <citation type="journal article" date="2024" name="Appl. Environ. Microbiol.">
        <title>Pontiella agarivorans sp. nov., a novel marine anaerobic bacterium capable of degrading macroalgal polysaccharides and fixing nitrogen.</title>
        <authorList>
            <person name="Liu N."/>
            <person name="Kivenson V."/>
            <person name="Peng X."/>
            <person name="Cui Z."/>
            <person name="Lankiewicz T.S."/>
            <person name="Gosselin K.M."/>
            <person name="English C.J."/>
            <person name="Blair E.M."/>
            <person name="O'Malley M.A."/>
            <person name="Valentine D.L."/>
        </authorList>
    </citation>
    <scope>NUCLEOTIDE SEQUENCE [LARGE SCALE GENOMIC DNA]</scope>
    <source>
        <strain evidence="8 9">NLcol2</strain>
    </source>
</reference>
<gene>
    <name evidence="8" type="ORF">P9H32_11875</name>
</gene>
<dbReference type="PANTHER" id="PTHR30093:SF44">
    <property type="entry name" value="TYPE II SECRETION SYSTEM CORE PROTEIN G"/>
    <property type="match status" value="1"/>
</dbReference>
<protein>
    <submittedName>
        <fullName evidence="8">Type II secretion system protein GspG</fullName>
    </submittedName>
</protein>
<proteinExistence type="predicted"/>
<comment type="caution">
    <text evidence="8">The sequence shown here is derived from an EMBL/GenBank/DDBJ whole genome shotgun (WGS) entry which is preliminary data.</text>
</comment>
<dbReference type="Gene3D" id="3.30.700.10">
    <property type="entry name" value="Glycoprotein, Type 4 Pilin"/>
    <property type="match status" value="1"/>
</dbReference>
<evidence type="ECO:0000256" key="3">
    <source>
        <dbReference type="ARBA" id="ARBA00022692"/>
    </source>
</evidence>
<dbReference type="InterPro" id="IPR045584">
    <property type="entry name" value="Pilin-like"/>
</dbReference>
<comment type="subcellular location">
    <subcellularLocation>
        <location evidence="1">Membrane</location>
        <topology evidence="1">Single-pass membrane protein</topology>
    </subcellularLocation>
</comment>
<dbReference type="Pfam" id="PF07963">
    <property type="entry name" value="N_methyl"/>
    <property type="match status" value="1"/>
</dbReference>
<dbReference type="RefSeq" id="WP_322609106.1">
    <property type="nucleotide sequence ID" value="NZ_JARVCO010000010.1"/>
</dbReference>
<feature type="transmembrane region" description="Helical" evidence="6">
    <location>
        <begin position="29"/>
        <end position="50"/>
    </location>
</feature>
<keyword evidence="9" id="KW-1185">Reference proteome</keyword>
<feature type="domain" description="Type II secretion system protein GspG C-terminal" evidence="7">
    <location>
        <begin position="52"/>
        <end position="135"/>
    </location>
</feature>
<keyword evidence="5 6" id="KW-0472">Membrane</keyword>